<evidence type="ECO:0000256" key="1">
    <source>
        <dbReference type="ARBA" id="ARBA00023015"/>
    </source>
</evidence>
<dbReference type="CDD" id="cd07377">
    <property type="entry name" value="WHTH_GntR"/>
    <property type="match status" value="1"/>
</dbReference>
<dbReference type="InterPro" id="IPR036388">
    <property type="entry name" value="WH-like_DNA-bd_sf"/>
</dbReference>
<evidence type="ECO:0000256" key="2">
    <source>
        <dbReference type="ARBA" id="ARBA00023125"/>
    </source>
</evidence>
<dbReference type="SMART" id="SM00345">
    <property type="entry name" value="HTH_GNTR"/>
    <property type="match status" value="3"/>
</dbReference>
<keyword evidence="1" id="KW-0805">Transcription regulation</keyword>
<evidence type="ECO:0000256" key="3">
    <source>
        <dbReference type="ARBA" id="ARBA00023163"/>
    </source>
</evidence>
<dbReference type="Pfam" id="PF00392">
    <property type="entry name" value="GntR"/>
    <property type="match status" value="3"/>
</dbReference>
<proteinExistence type="predicted"/>
<keyword evidence="2" id="KW-0238">DNA-binding</keyword>
<sequence length="213" mass="23018">MTLTTERVAAALEQRLAQGTYSPGDLVPSAGDLSAEFGVAVGTARRALALLDARGTTIGGGQGRRRRFADKDQGTDLATAFDRIRAHITNGMHPSGTDLPSEADLVAATGFSRYAVREALAELERIGVLVNRPGRRRQVAGDYEAATARYEQIVSAIRDDVWQGRLAPGARTPTELALCERFEMSRVTVRRALAELEKMGVLVRDEAGRRIVA</sequence>
<dbReference type="InterPro" id="IPR050679">
    <property type="entry name" value="Bact_HTH_transcr_reg"/>
</dbReference>
<reference evidence="5 6" key="1">
    <citation type="journal article" date="2019" name="Int. J. Syst. Evol. Microbiol.">
        <title>The Global Catalogue of Microorganisms (GCM) 10K type strain sequencing project: providing services to taxonomists for standard genome sequencing and annotation.</title>
        <authorList>
            <consortium name="The Broad Institute Genomics Platform"/>
            <consortium name="The Broad Institute Genome Sequencing Center for Infectious Disease"/>
            <person name="Wu L."/>
            <person name="Ma J."/>
        </authorList>
    </citation>
    <scope>NUCLEOTIDE SEQUENCE [LARGE SCALE GENOMIC DNA]</scope>
    <source>
        <strain evidence="5 6">JCM 16014</strain>
    </source>
</reference>
<evidence type="ECO:0000259" key="4">
    <source>
        <dbReference type="PROSITE" id="PS50949"/>
    </source>
</evidence>
<dbReference type="Gene3D" id="1.10.10.10">
    <property type="entry name" value="Winged helix-like DNA-binding domain superfamily/Winged helix DNA-binding domain"/>
    <property type="match status" value="3"/>
</dbReference>
<dbReference type="Proteomes" id="UP001500751">
    <property type="component" value="Unassembled WGS sequence"/>
</dbReference>
<accession>A0ABN2UDH4</accession>
<keyword evidence="6" id="KW-1185">Reference proteome</keyword>
<dbReference type="InterPro" id="IPR036390">
    <property type="entry name" value="WH_DNA-bd_sf"/>
</dbReference>
<evidence type="ECO:0000313" key="5">
    <source>
        <dbReference type="EMBL" id="GAA2035252.1"/>
    </source>
</evidence>
<keyword evidence="3" id="KW-0804">Transcription</keyword>
<feature type="domain" description="HTH gntR-type" evidence="4">
    <location>
        <begin position="147"/>
        <end position="213"/>
    </location>
</feature>
<comment type="caution">
    <text evidence="5">The sequence shown here is derived from an EMBL/GenBank/DDBJ whole genome shotgun (WGS) entry which is preliminary data.</text>
</comment>
<gene>
    <name evidence="5" type="ORF">GCM10009839_39900</name>
</gene>
<feature type="domain" description="HTH gntR-type" evidence="4">
    <location>
        <begin position="2"/>
        <end position="71"/>
    </location>
</feature>
<dbReference type="PROSITE" id="PS50949">
    <property type="entry name" value="HTH_GNTR"/>
    <property type="match status" value="3"/>
</dbReference>
<dbReference type="PRINTS" id="PR00035">
    <property type="entry name" value="HTHGNTR"/>
</dbReference>
<organism evidence="5 6">
    <name type="scientific">Catenulispora yoronensis</name>
    <dbReference type="NCBI Taxonomy" id="450799"/>
    <lineage>
        <taxon>Bacteria</taxon>
        <taxon>Bacillati</taxon>
        <taxon>Actinomycetota</taxon>
        <taxon>Actinomycetes</taxon>
        <taxon>Catenulisporales</taxon>
        <taxon>Catenulisporaceae</taxon>
        <taxon>Catenulispora</taxon>
    </lineage>
</organism>
<evidence type="ECO:0000313" key="6">
    <source>
        <dbReference type="Proteomes" id="UP001500751"/>
    </source>
</evidence>
<protein>
    <recommendedName>
        <fullName evidence="4">HTH gntR-type domain-containing protein</fullName>
    </recommendedName>
</protein>
<dbReference type="InterPro" id="IPR000524">
    <property type="entry name" value="Tscrpt_reg_HTH_GntR"/>
</dbReference>
<dbReference type="PANTHER" id="PTHR44846:SF1">
    <property type="entry name" value="MANNOSYL-D-GLYCERATE TRANSPORT_METABOLISM SYSTEM REPRESSOR MNGR-RELATED"/>
    <property type="match status" value="1"/>
</dbReference>
<dbReference type="SUPFAM" id="SSF46785">
    <property type="entry name" value="Winged helix' DNA-binding domain"/>
    <property type="match status" value="3"/>
</dbReference>
<feature type="domain" description="HTH gntR-type" evidence="4">
    <location>
        <begin position="74"/>
        <end position="142"/>
    </location>
</feature>
<dbReference type="EMBL" id="BAAAQN010000022">
    <property type="protein sequence ID" value="GAA2035252.1"/>
    <property type="molecule type" value="Genomic_DNA"/>
</dbReference>
<name>A0ABN2UDH4_9ACTN</name>
<dbReference type="PANTHER" id="PTHR44846">
    <property type="entry name" value="MANNOSYL-D-GLYCERATE TRANSPORT/METABOLISM SYSTEM REPRESSOR MNGR-RELATED"/>
    <property type="match status" value="1"/>
</dbReference>